<accession>A0ABN2UY95</accession>
<keyword evidence="2" id="KW-1185">Reference proteome</keyword>
<dbReference type="EMBL" id="BAAAPW010000005">
    <property type="protein sequence ID" value="GAA2042346.1"/>
    <property type="molecule type" value="Genomic_DNA"/>
</dbReference>
<reference evidence="1 2" key="1">
    <citation type="journal article" date="2019" name="Int. J. Syst. Evol. Microbiol.">
        <title>The Global Catalogue of Microorganisms (GCM) 10K type strain sequencing project: providing services to taxonomists for standard genome sequencing and annotation.</title>
        <authorList>
            <consortium name="The Broad Institute Genomics Platform"/>
            <consortium name="The Broad Institute Genome Sequencing Center for Infectious Disease"/>
            <person name="Wu L."/>
            <person name="Ma J."/>
        </authorList>
    </citation>
    <scope>NUCLEOTIDE SEQUENCE [LARGE SCALE GENOMIC DNA]</scope>
    <source>
        <strain evidence="1 2">JCM 15672</strain>
    </source>
</reference>
<evidence type="ECO:0000313" key="2">
    <source>
        <dbReference type="Proteomes" id="UP001501196"/>
    </source>
</evidence>
<proteinExistence type="predicted"/>
<name>A0ABN2UY95_9MICO</name>
<protein>
    <submittedName>
        <fullName evidence="1">Uncharacterized protein</fullName>
    </submittedName>
</protein>
<dbReference type="RefSeq" id="WP_344376411.1">
    <property type="nucleotide sequence ID" value="NZ_BAAAPW010000005.1"/>
</dbReference>
<comment type="caution">
    <text evidence="1">The sequence shown here is derived from an EMBL/GenBank/DDBJ whole genome shotgun (WGS) entry which is preliminary data.</text>
</comment>
<organism evidence="1 2">
    <name type="scientific">Agromyces tropicus</name>
    <dbReference type="NCBI Taxonomy" id="555371"/>
    <lineage>
        <taxon>Bacteria</taxon>
        <taxon>Bacillati</taxon>
        <taxon>Actinomycetota</taxon>
        <taxon>Actinomycetes</taxon>
        <taxon>Micrococcales</taxon>
        <taxon>Microbacteriaceae</taxon>
        <taxon>Agromyces</taxon>
    </lineage>
</organism>
<gene>
    <name evidence="1" type="ORF">GCM10009819_30930</name>
</gene>
<sequence length="58" mass="6024">MAGLEVESYLSQARAAASAASYDAQKLSEDSIERQAIHNLVTAVEALIAAIDESASEG</sequence>
<evidence type="ECO:0000313" key="1">
    <source>
        <dbReference type="EMBL" id="GAA2042346.1"/>
    </source>
</evidence>
<dbReference type="Proteomes" id="UP001501196">
    <property type="component" value="Unassembled WGS sequence"/>
</dbReference>